<dbReference type="Pfam" id="PF13472">
    <property type="entry name" value="Lipase_GDSL_2"/>
    <property type="match status" value="1"/>
</dbReference>
<dbReference type="PANTHER" id="PTHR30383">
    <property type="entry name" value="THIOESTERASE 1/PROTEASE 1/LYSOPHOSPHOLIPASE L1"/>
    <property type="match status" value="1"/>
</dbReference>
<evidence type="ECO:0000313" key="4">
    <source>
        <dbReference type="Proteomes" id="UP000530320"/>
    </source>
</evidence>
<dbReference type="InterPro" id="IPR013830">
    <property type="entry name" value="SGNH_hydro"/>
</dbReference>
<evidence type="ECO:0000313" key="3">
    <source>
        <dbReference type="EMBL" id="MBB2196442.1"/>
    </source>
</evidence>
<dbReference type="Gene3D" id="3.40.50.1110">
    <property type="entry name" value="SGNH hydrolase"/>
    <property type="match status" value="1"/>
</dbReference>
<dbReference type="InterPro" id="IPR036514">
    <property type="entry name" value="SGNH_hydro_sf"/>
</dbReference>
<gene>
    <name evidence="3" type="ORF">HLH44_03010</name>
</gene>
<protein>
    <submittedName>
        <fullName evidence="3">Arylesterase</fullName>
    </submittedName>
</protein>
<dbReference type="SUPFAM" id="SSF52266">
    <property type="entry name" value="SGNH hydrolase"/>
    <property type="match status" value="1"/>
</dbReference>
<dbReference type="InterPro" id="IPR051532">
    <property type="entry name" value="Ester_Hydrolysis_Enzymes"/>
</dbReference>
<dbReference type="PANTHER" id="PTHR30383:SF24">
    <property type="entry name" value="THIOESTERASE 1_PROTEASE 1_LYSOPHOSPHOLIPASE L1"/>
    <property type="match status" value="1"/>
</dbReference>
<feature type="signal peptide" evidence="1">
    <location>
        <begin position="1"/>
        <end position="36"/>
    </location>
</feature>
<reference evidence="3 4" key="1">
    <citation type="submission" date="2020-04" db="EMBL/GenBank/DDBJ databases">
        <title>Description of novel Gluconacetobacter.</title>
        <authorList>
            <person name="Sombolestani A."/>
        </authorList>
    </citation>
    <scope>NUCLEOTIDE SEQUENCE [LARGE SCALE GENOMIC DNA]</scope>
    <source>
        <strain evidence="3 4">LMG 22058</strain>
    </source>
</reference>
<organism evidence="3 4">
    <name type="scientific">Gluconacetobacter dulcium</name>
    <dbReference type="NCBI Taxonomy" id="2729096"/>
    <lineage>
        <taxon>Bacteria</taxon>
        <taxon>Pseudomonadati</taxon>
        <taxon>Pseudomonadota</taxon>
        <taxon>Alphaproteobacteria</taxon>
        <taxon>Acetobacterales</taxon>
        <taxon>Acetobacteraceae</taxon>
        <taxon>Gluconacetobacter</taxon>
    </lineage>
</organism>
<sequence length="235" mass="25152">MRFPSHRVWSCLHATRCLHGARTVFLFLLACLWALAAPSGHAADRPVRILALGDSLTAGYGLAHADSFVPRLQAALDARGDAITILDGGVSGDTSADALARLDWALGDKPDAVIVELGGNDGLRGLDPARMEQNLTAILDRLQRDHLPVLLSGMYAPPNMGAGYGQSFRAVFGRLSHRPGILWDPFFLDGVAAHPDLEQADHIHPDPAGVAVIVARMAPLVERLAAEARERRGTP</sequence>
<feature type="domain" description="SGNH hydrolase-type esterase" evidence="2">
    <location>
        <begin position="51"/>
        <end position="211"/>
    </location>
</feature>
<dbReference type="Proteomes" id="UP000530320">
    <property type="component" value="Unassembled WGS sequence"/>
</dbReference>
<comment type="caution">
    <text evidence="3">The sequence shown here is derived from an EMBL/GenBank/DDBJ whole genome shotgun (WGS) entry which is preliminary data.</text>
</comment>
<dbReference type="EMBL" id="JABEQP010000002">
    <property type="protein sequence ID" value="MBB2196442.1"/>
    <property type="molecule type" value="Genomic_DNA"/>
</dbReference>
<evidence type="ECO:0000259" key="2">
    <source>
        <dbReference type="Pfam" id="PF13472"/>
    </source>
</evidence>
<keyword evidence="1" id="KW-0732">Signal</keyword>
<feature type="chain" id="PRO_5031187834" evidence="1">
    <location>
        <begin position="37"/>
        <end position="235"/>
    </location>
</feature>
<name>A0A7W4JXJ8_9PROT</name>
<dbReference type="GO" id="GO:0004622">
    <property type="term" value="F:phosphatidylcholine lysophospholipase activity"/>
    <property type="evidence" value="ECO:0007669"/>
    <property type="project" value="TreeGrafter"/>
</dbReference>
<proteinExistence type="predicted"/>
<evidence type="ECO:0000256" key="1">
    <source>
        <dbReference type="SAM" id="SignalP"/>
    </source>
</evidence>
<accession>A0A7W4JXJ8</accession>
<dbReference type="AlphaFoldDB" id="A0A7W4JXJ8"/>
<dbReference type="CDD" id="cd01822">
    <property type="entry name" value="Lysophospholipase_L1_like"/>
    <property type="match status" value="1"/>
</dbReference>